<evidence type="ECO:0000256" key="1">
    <source>
        <dbReference type="ARBA" id="ARBA00009922"/>
    </source>
</evidence>
<comment type="catalytic activity">
    <reaction evidence="8">
        <text>Couples ATP hydrolysis with the unwinding of duplex DNA by translocating in the 3'-5' direction.</text>
        <dbReference type="EC" id="5.6.2.4"/>
    </reaction>
</comment>
<keyword evidence="5 11" id="KW-0067">ATP-binding</keyword>
<dbReference type="InterPro" id="IPR014016">
    <property type="entry name" value="UvrD-like_ATP-bd"/>
</dbReference>
<keyword evidence="2 11" id="KW-0547">Nucleotide-binding</keyword>
<keyword evidence="16" id="KW-1185">Reference proteome</keyword>
<dbReference type="PANTHER" id="PTHR11070">
    <property type="entry name" value="UVRD / RECB / PCRA DNA HELICASE FAMILY MEMBER"/>
    <property type="match status" value="1"/>
</dbReference>
<sequence>MSLNKAQKEAVSHKEGPCLVLAGPGSGKTLTIAKRIEYLIKVYKVRPEEILVITFTKYAAGEMRDRFQYVMEGRRLPVTFGTFHGIFYGILKWAYKLDRSNILSEEEKNQLLKEILKQMDWEQTEKSQEADFLQELSEEIGNVGNNAVDIEFYESRRFPKDKFRELYRIYETEKKKYRKLDFEDMLIWCRKLFFERPDLLAKWQEKYHYVLVDEFQDINQVQYEVIRMLAAPENNLFVVGDDDQSVYGFRGAKPGIMKDFMRDYPEAKRILLDINYRSNAHIVKGALRVIGHNKDRYEKEIQPFREAQETVHVQETQDPLDESKYILKEIQEYMKKGVALNQMAVLYRTGEDARVLAETFTQYQIPFSMKERIYHLYEHFVCMDMNCYFRLAVGTYDRGDFLEIANRPKRYLSRGSMEETPVTYESLRRFYCDKEWMQDRIDQLEWDMKMIRTKTPYAAIQYIRKSIGYDEFLKEYALGHQMEYSELKEIMDELQERTKDFQTLPEWLAHVEEYKHTLQMQRQQRGNGNGTGDGVTCLTMHGAKGLEYEVVFVIESNEGVTPYKKAGTPEELEEERRLFYVAMTRAKKKLFITYVKEKNGKSKTPSRFIDELLVTV</sequence>
<dbReference type="Pfam" id="PF13361">
    <property type="entry name" value="UvrD_C"/>
    <property type="match status" value="1"/>
</dbReference>
<dbReference type="GO" id="GO:0000725">
    <property type="term" value="P:recombinational repair"/>
    <property type="evidence" value="ECO:0007669"/>
    <property type="project" value="TreeGrafter"/>
</dbReference>
<evidence type="ECO:0000256" key="7">
    <source>
        <dbReference type="ARBA" id="ARBA00023235"/>
    </source>
</evidence>
<dbReference type="InterPro" id="IPR000212">
    <property type="entry name" value="DNA_helicase_UvrD/REP"/>
</dbReference>
<evidence type="ECO:0000259" key="14">
    <source>
        <dbReference type="PROSITE" id="PS51217"/>
    </source>
</evidence>
<name>A0A3E5GPT4_9FIRM</name>
<dbReference type="InterPro" id="IPR013986">
    <property type="entry name" value="DExx_box_DNA_helicase_dom_sf"/>
</dbReference>
<keyword evidence="12" id="KW-0175">Coiled coil</keyword>
<dbReference type="GO" id="GO:0043138">
    <property type="term" value="F:3'-5' DNA helicase activity"/>
    <property type="evidence" value="ECO:0007669"/>
    <property type="project" value="UniProtKB-EC"/>
</dbReference>
<comment type="catalytic activity">
    <reaction evidence="10">
        <text>ATP + H2O = ADP + phosphate + H(+)</text>
        <dbReference type="Rhea" id="RHEA:13065"/>
        <dbReference type="ChEBI" id="CHEBI:15377"/>
        <dbReference type="ChEBI" id="CHEBI:15378"/>
        <dbReference type="ChEBI" id="CHEBI:30616"/>
        <dbReference type="ChEBI" id="CHEBI:43474"/>
        <dbReference type="ChEBI" id="CHEBI:456216"/>
        <dbReference type="EC" id="5.6.2.4"/>
    </reaction>
</comment>
<feature type="binding site" evidence="11">
    <location>
        <begin position="22"/>
        <end position="29"/>
    </location>
    <ligand>
        <name>ATP</name>
        <dbReference type="ChEBI" id="CHEBI:30616"/>
    </ligand>
</feature>
<evidence type="ECO:0000256" key="2">
    <source>
        <dbReference type="ARBA" id="ARBA00022741"/>
    </source>
</evidence>
<dbReference type="GO" id="GO:0003677">
    <property type="term" value="F:DNA binding"/>
    <property type="evidence" value="ECO:0007669"/>
    <property type="project" value="UniProtKB-KW"/>
</dbReference>
<keyword evidence="3 11" id="KW-0378">Hydrolase</keyword>
<dbReference type="RefSeq" id="WP_117614061.1">
    <property type="nucleotide sequence ID" value="NZ_QSVQ01000019.1"/>
</dbReference>
<dbReference type="GO" id="GO:0016887">
    <property type="term" value="F:ATP hydrolysis activity"/>
    <property type="evidence" value="ECO:0007669"/>
    <property type="project" value="RHEA"/>
</dbReference>
<evidence type="ECO:0000256" key="3">
    <source>
        <dbReference type="ARBA" id="ARBA00022801"/>
    </source>
</evidence>
<dbReference type="PANTHER" id="PTHR11070:SF2">
    <property type="entry name" value="ATP-DEPENDENT DNA HELICASE SRS2"/>
    <property type="match status" value="1"/>
</dbReference>
<feature type="domain" description="UvrD-like helicase C-terminal" evidence="14">
    <location>
        <begin position="280"/>
        <end position="545"/>
    </location>
</feature>
<feature type="domain" description="UvrD-like helicase ATP-binding" evidence="13">
    <location>
        <begin position="1"/>
        <end position="279"/>
    </location>
</feature>
<evidence type="ECO:0000256" key="8">
    <source>
        <dbReference type="ARBA" id="ARBA00034617"/>
    </source>
</evidence>
<evidence type="ECO:0000256" key="9">
    <source>
        <dbReference type="ARBA" id="ARBA00034808"/>
    </source>
</evidence>
<dbReference type="EMBL" id="QSVQ01000019">
    <property type="protein sequence ID" value="RGO47861.1"/>
    <property type="molecule type" value="Genomic_DNA"/>
</dbReference>
<dbReference type="Proteomes" id="UP000261055">
    <property type="component" value="Unassembled WGS sequence"/>
</dbReference>
<comment type="caution">
    <text evidence="15">The sequence shown here is derived from an EMBL/GenBank/DDBJ whole genome shotgun (WGS) entry which is preliminary data.</text>
</comment>
<organism evidence="15 16">
    <name type="scientific">Dorea formicigenerans</name>
    <dbReference type="NCBI Taxonomy" id="39486"/>
    <lineage>
        <taxon>Bacteria</taxon>
        <taxon>Bacillati</taxon>
        <taxon>Bacillota</taxon>
        <taxon>Clostridia</taxon>
        <taxon>Lachnospirales</taxon>
        <taxon>Lachnospiraceae</taxon>
        <taxon>Dorea</taxon>
    </lineage>
</organism>
<evidence type="ECO:0000256" key="4">
    <source>
        <dbReference type="ARBA" id="ARBA00022806"/>
    </source>
</evidence>
<dbReference type="EC" id="5.6.2.4" evidence="9"/>
<accession>A0A3E5GPT4</accession>
<dbReference type="SUPFAM" id="SSF52540">
    <property type="entry name" value="P-loop containing nucleoside triphosphate hydrolases"/>
    <property type="match status" value="1"/>
</dbReference>
<dbReference type="AlphaFoldDB" id="A0A3E5GPT4"/>
<keyword evidence="6" id="KW-0238">DNA-binding</keyword>
<comment type="similarity">
    <text evidence="1">Belongs to the helicase family. UvrD subfamily.</text>
</comment>
<keyword evidence="7" id="KW-0413">Isomerase</keyword>
<dbReference type="Pfam" id="PF00580">
    <property type="entry name" value="UvrD-helicase"/>
    <property type="match status" value="1"/>
</dbReference>
<reference evidence="15 16" key="1">
    <citation type="submission" date="2018-08" db="EMBL/GenBank/DDBJ databases">
        <title>A genome reference for cultivated species of the human gut microbiota.</title>
        <authorList>
            <person name="Zou Y."/>
            <person name="Xue W."/>
            <person name="Luo G."/>
        </authorList>
    </citation>
    <scope>NUCLEOTIDE SEQUENCE [LARGE SCALE GENOMIC DNA]</scope>
    <source>
        <strain evidence="15 16">OM02-12</strain>
    </source>
</reference>
<dbReference type="Gene3D" id="1.10.10.160">
    <property type="match status" value="1"/>
</dbReference>
<evidence type="ECO:0000256" key="10">
    <source>
        <dbReference type="ARBA" id="ARBA00048988"/>
    </source>
</evidence>
<keyword evidence="4 11" id="KW-0347">Helicase</keyword>
<evidence type="ECO:0000259" key="13">
    <source>
        <dbReference type="PROSITE" id="PS51198"/>
    </source>
</evidence>
<dbReference type="InterPro" id="IPR014017">
    <property type="entry name" value="DNA_helicase_UvrD-like_C"/>
</dbReference>
<evidence type="ECO:0000313" key="16">
    <source>
        <dbReference type="Proteomes" id="UP000261055"/>
    </source>
</evidence>
<protein>
    <recommendedName>
        <fullName evidence="9">DNA 3'-5' helicase</fullName>
        <ecNumber evidence="9">5.6.2.4</ecNumber>
    </recommendedName>
</protein>
<evidence type="ECO:0000313" key="15">
    <source>
        <dbReference type="EMBL" id="RGO47861.1"/>
    </source>
</evidence>
<dbReference type="Gene3D" id="3.40.50.300">
    <property type="entry name" value="P-loop containing nucleotide triphosphate hydrolases"/>
    <property type="match status" value="2"/>
</dbReference>
<evidence type="ECO:0000256" key="5">
    <source>
        <dbReference type="ARBA" id="ARBA00022840"/>
    </source>
</evidence>
<dbReference type="PROSITE" id="PS51198">
    <property type="entry name" value="UVRD_HELICASE_ATP_BIND"/>
    <property type="match status" value="1"/>
</dbReference>
<dbReference type="CDD" id="cd17932">
    <property type="entry name" value="DEXQc_UvrD"/>
    <property type="match status" value="1"/>
</dbReference>
<evidence type="ECO:0000256" key="11">
    <source>
        <dbReference type="PROSITE-ProRule" id="PRU00560"/>
    </source>
</evidence>
<evidence type="ECO:0000256" key="12">
    <source>
        <dbReference type="SAM" id="Coils"/>
    </source>
</evidence>
<dbReference type="PROSITE" id="PS51217">
    <property type="entry name" value="UVRD_HELICASE_CTER"/>
    <property type="match status" value="1"/>
</dbReference>
<dbReference type="InterPro" id="IPR027417">
    <property type="entry name" value="P-loop_NTPase"/>
</dbReference>
<dbReference type="Gene3D" id="1.10.486.10">
    <property type="entry name" value="PCRA, domain 4"/>
    <property type="match status" value="1"/>
</dbReference>
<gene>
    <name evidence="15" type="ORF">DXB12_13670</name>
</gene>
<evidence type="ECO:0000256" key="6">
    <source>
        <dbReference type="ARBA" id="ARBA00023125"/>
    </source>
</evidence>
<proteinExistence type="inferred from homology"/>
<feature type="coiled-coil region" evidence="12">
    <location>
        <begin position="477"/>
        <end position="504"/>
    </location>
</feature>
<dbReference type="GO" id="GO:0005524">
    <property type="term" value="F:ATP binding"/>
    <property type="evidence" value="ECO:0007669"/>
    <property type="project" value="UniProtKB-UniRule"/>
</dbReference>